<evidence type="ECO:0000313" key="3">
    <source>
        <dbReference type="Proteomes" id="UP000596661"/>
    </source>
</evidence>
<organism evidence="2 3">
    <name type="scientific">Cannabis sativa</name>
    <name type="common">Hemp</name>
    <name type="synonym">Marijuana</name>
    <dbReference type="NCBI Taxonomy" id="3483"/>
    <lineage>
        <taxon>Eukaryota</taxon>
        <taxon>Viridiplantae</taxon>
        <taxon>Streptophyta</taxon>
        <taxon>Embryophyta</taxon>
        <taxon>Tracheophyta</taxon>
        <taxon>Spermatophyta</taxon>
        <taxon>Magnoliopsida</taxon>
        <taxon>eudicotyledons</taxon>
        <taxon>Gunneridae</taxon>
        <taxon>Pentapetalae</taxon>
        <taxon>rosids</taxon>
        <taxon>fabids</taxon>
        <taxon>Rosales</taxon>
        <taxon>Cannabaceae</taxon>
        <taxon>Cannabis</taxon>
    </lineage>
</organism>
<sequence length="103" mass="11374">MAWANPPETPTAVITIHRDPEEKEQVEEGERGSKMDNDGIAMMALRAQWCGPFQSASIGEWPFTSSYACETMNKEIKVGLSERGRCREGFSRVSLGGGLRGPR</sequence>
<evidence type="ECO:0000313" key="2">
    <source>
        <dbReference type="EnsemblPlants" id="cds.evm.model.03.1745"/>
    </source>
</evidence>
<dbReference type="EMBL" id="UZAU01000331">
    <property type="status" value="NOT_ANNOTATED_CDS"/>
    <property type="molecule type" value="Genomic_DNA"/>
</dbReference>
<protein>
    <submittedName>
        <fullName evidence="2">Uncharacterized protein</fullName>
    </submittedName>
</protein>
<dbReference type="AlphaFoldDB" id="A0A803P6H7"/>
<keyword evidence="3" id="KW-1185">Reference proteome</keyword>
<dbReference type="Gramene" id="evm.model.03.1745">
    <property type="protein sequence ID" value="cds.evm.model.03.1745"/>
    <property type="gene ID" value="evm.TU.03.1745"/>
</dbReference>
<dbReference type="EnsemblPlants" id="evm.model.03.1745">
    <property type="protein sequence ID" value="cds.evm.model.03.1745"/>
    <property type="gene ID" value="evm.TU.03.1745"/>
</dbReference>
<evidence type="ECO:0000256" key="1">
    <source>
        <dbReference type="SAM" id="MobiDB-lite"/>
    </source>
</evidence>
<reference evidence="2" key="2">
    <citation type="submission" date="2021-03" db="UniProtKB">
        <authorList>
            <consortium name="EnsemblPlants"/>
        </authorList>
    </citation>
    <scope>IDENTIFICATION</scope>
</reference>
<name>A0A803P6H7_CANSA</name>
<proteinExistence type="predicted"/>
<feature type="region of interest" description="Disordered" evidence="1">
    <location>
        <begin position="17"/>
        <end position="36"/>
    </location>
</feature>
<dbReference type="Proteomes" id="UP000596661">
    <property type="component" value="Chromosome 3"/>
</dbReference>
<reference evidence="2" key="1">
    <citation type="submission" date="2018-11" db="EMBL/GenBank/DDBJ databases">
        <authorList>
            <person name="Grassa J C."/>
        </authorList>
    </citation>
    <scope>NUCLEOTIDE SEQUENCE [LARGE SCALE GENOMIC DNA]</scope>
</reference>
<accession>A0A803P6H7</accession>